<name>W4Q732_9BACI</name>
<dbReference type="EMBL" id="BAUT01000052">
    <property type="protein sequence ID" value="GAE27483.1"/>
    <property type="molecule type" value="Genomic_DNA"/>
</dbReference>
<sequence>MNGINQYFEEWMLEKYKTLPSLPPYPLPKMVHHIPHFISSKHNDEKVALLVMDGMGFAQWKKIRQHLLEKGLSFEENGVFAWVPTLTSVSRQAIFSGSMPSVFANYLDTTRKEEKHWKNFWENHGVVKQYVSFQKGLGKQTYDKSEIVPFNRPNIKVYGAVIDIIDKIMHGAIQGEKSLMSELDLWLQTNYLFQLLCDLQRENFTVYLTADHGNTESVGSGRLSEGVLVEQKGERARIYSDQLLLSAAKEKIESIPWNNIGLPADYNVLLAKYGQAFVNKGEQVVSHGGISIEEVIVPFVKVLSPKE</sequence>
<dbReference type="InterPro" id="IPR017850">
    <property type="entry name" value="Alkaline_phosphatase_core_sf"/>
</dbReference>
<reference evidence="1" key="1">
    <citation type="journal article" date="2014" name="Genome Announc.">
        <title>Draft Genome Sequences of Three Alkaliphilic Bacillus Strains, Bacillus wakoensis JCM 9140T, Bacillus akibai JCM 9157T, and Bacillus hemicellulosilyticus JCM 9152T.</title>
        <authorList>
            <person name="Yuki M."/>
            <person name="Oshima K."/>
            <person name="Suda W."/>
            <person name="Oshida Y."/>
            <person name="Kitamura K."/>
            <person name="Iida T."/>
            <person name="Hattori M."/>
            <person name="Ohkuma M."/>
        </authorList>
    </citation>
    <scope>NUCLEOTIDE SEQUENCE [LARGE SCALE GENOMIC DNA]</scope>
    <source>
        <strain evidence="1">JCM 9140</strain>
    </source>
</reference>
<protein>
    <submittedName>
        <fullName evidence="1">Uncharacterized protein</fullName>
    </submittedName>
</protein>
<proteinExistence type="predicted"/>
<dbReference type="SUPFAM" id="SSF53649">
    <property type="entry name" value="Alkaline phosphatase-like"/>
    <property type="match status" value="1"/>
</dbReference>
<keyword evidence="2" id="KW-1185">Reference proteome</keyword>
<evidence type="ECO:0000313" key="1">
    <source>
        <dbReference type="EMBL" id="GAE27483.1"/>
    </source>
</evidence>
<dbReference type="RefSeq" id="WP_052002323.1">
    <property type="nucleotide sequence ID" value="NZ_BAUT01000052.1"/>
</dbReference>
<dbReference type="NCBIfam" id="NF033449">
    <property type="entry name" value="BREX_PglZ_3"/>
    <property type="match status" value="1"/>
</dbReference>
<comment type="caution">
    <text evidence="1">The sequence shown here is derived from an EMBL/GenBank/DDBJ whole genome shotgun (WGS) entry which is preliminary data.</text>
</comment>
<evidence type="ECO:0000313" key="2">
    <source>
        <dbReference type="Proteomes" id="UP000018890"/>
    </source>
</evidence>
<dbReference type="Proteomes" id="UP000018890">
    <property type="component" value="Unassembled WGS sequence"/>
</dbReference>
<accession>W4Q732</accession>
<dbReference type="AlphaFoldDB" id="W4Q732"/>
<gene>
    <name evidence="1" type="ORF">JCM9140_3631</name>
</gene>
<dbReference type="Pfam" id="PF08665">
    <property type="entry name" value="PglZ"/>
    <property type="match status" value="1"/>
</dbReference>
<dbReference type="STRING" id="1236970.JCM9140_3631"/>
<organism evidence="1 2">
    <name type="scientific">Halalkalibacter wakoensis JCM 9140</name>
    <dbReference type="NCBI Taxonomy" id="1236970"/>
    <lineage>
        <taxon>Bacteria</taxon>
        <taxon>Bacillati</taxon>
        <taxon>Bacillota</taxon>
        <taxon>Bacilli</taxon>
        <taxon>Bacillales</taxon>
        <taxon>Bacillaceae</taxon>
        <taxon>Halalkalibacter</taxon>
    </lineage>
</organism>